<dbReference type="AlphaFoldDB" id="A0A2P2NKJ0"/>
<organism evidence="1">
    <name type="scientific">Rhizophora mucronata</name>
    <name type="common">Asiatic mangrove</name>
    <dbReference type="NCBI Taxonomy" id="61149"/>
    <lineage>
        <taxon>Eukaryota</taxon>
        <taxon>Viridiplantae</taxon>
        <taxon>Streptophyta</taxon>
        <taxon>Embryophyta</taxon>
        <taxon>Tracheophyta</taxon>
        <taxon>Spermatophyta</taxon>
        <taxon>Magnoliopsida</taxon>
        <taxon>eudicotyledons</taxon>
        <taxon>Gunneridae</taxon>
        <taxon>Pentapetalae</taxon>
        <taxon>rosids</taxon>
        <taxon>fabids</taxon>
        <taxon>Malpighiales</taxon>
        <taxon>Rhizophoraceae</taxon>
        <taxon>Rhizophora</taxon>
    </lineage>
</organism>
<sequence>MVILEYSDRSCAGIDLTGWYKE</sequence>
<reference evidence="1" key="1">
    <citation type="submission" date="2018-02" db="EMBL/GenBank/DDBJ databases">
        <title>Rhizophora mucronata_Transcriptome.</title>
        <authorList>
            <person name="Meera S.P."/>
            <person name="Sreeshan A."/>
            <person name="Augustine A."/>
        </authorList>
    </citation>
    <scope>NUCLEOTIDE SEQUENCE</scope>
    <source>
        <tissue evidence="1">Leaf</tissue>
    </source>
</reference>
<protein>
    <submittedName>
        <fullName evidence="1">Uncharacterized protein</fullName>
    </submittedName>
</protein>
<proteinExistence type="predicted"/>
<accession>A0A2P2NKJ0</accession>
<dbReference type="EMBL" id="GGEC01062512">
    <property type="protein sequence ID" value="MBX42996.1"/>
    <property type="molecule type" value="Transcribed_RNA"/>
</dbReference>
<evidence type="ECO:0000313" key="1">
    <source>
        <dbReference type="EMBL" id="MBX42996.1"/>
    </source>
</evidence>
<name>A0A2P2NKJ0_RHIMU</name>